<evidence type="ECO:0000313" key="13">
    <source>
        <dbReference type="Proteomes" id="UP000193900"/>
    </source>
</evidence>
<dbReference type="Pfam" id="PF02653">
    <property type="entry name" value="BPD_transp_2"/>
    <property type="match status" value="1"/>
</dbReference>
<feature type="transmembrane region" description="Helical" evidence="11">
    <location>
        <begin position="12"/>
        <end position="31"/>
    </location>
</feature>
<sequence length="316" mass="32040">MRQQAVGRVLRSFGAVWIAVVLLYGISGLISPSMFQLSQVVNILQVASFLGVIALGQVIVILTGGIDLSQAGLITLTNIVATSLMLGQPENIPLAVAVCLVLALLVGLLNGVLVVVVGITPLVATLGVNSILFGAALVYTGGAPRGEAAAAFELLGTGKLLGIPAPTLIWIALAALLFVLTRLTVFGRWLYATGANPVAAKLMGVPVERVTVGAYGLSALMAAFGGLLLTAYIGSPSLGIGNQFLLTSVAAVVVGGAALTGGIGGVLATVGGAIFITELNSFTNIVRVSTGTQFVLQGAIIVLSVIAYRRLSGPAR</sequence>
<evidence type="ECO:0000256" key="2">
    <source>
        <dbReference type="ARBA" id="ARBA00011262"/>
    </source>
</evidence>
<evidence type="ECO:0000256" key="1">
    <source>
        <dbReference type="ARBA" id="ARBA00004651"/>
    </source>
</evidence>
<name>A0A1Y5RWB6_9RHOB</name>
<comment type="subcellular location">
    <subcellularLocation>
        <location evidence="1">Cell membrane</location>
        <topology evidence="1">Multi-pass membrane protein</topology>
    </subcellularLocation>
</comment>
<evidence type="ECO:0000256" key="10">
    <source>
        <dbReference type="ARBA" id="ARBA00039381"/>
    </source>
</evidence>
<reference evidence="12 13" key="1">
    <citation type="submission" date="2017-03" db="EMBL/GenBank/DDBJ databases">
        <authorList>
            <person name="Afonso C.L."/>
            <person name="Miller P.J."/>
            <person name="Scott M.A."/>
            <person name="Spackman E."/>
            <person name="Goraichik I."/>
            <person name="Dimitrov K.M."/>
            <person name="Suarez D.L."/>
            <person name="Swayne D.E."/>
        </authorList>
    </citation>
    <scope>NUCLEOTIDE SEQUENCE [LARGE SCALE GENOMIC DNA]</scope>
    <source>
        <strain evidence="12 13">CECT 7023</strain>
    </source>
</reference>
<feature type="transmembrane region" description="Helical" evidence="11">
    <location>
        <begin position="160"/>
        <end position="180"/>
    </location>
</feature>
<evidence type="ECO:0000256" key="5">
    <source>
        <dbReference type="ARBA" id="ARBA00022519"/>
    </source>
</evidence>
<keyword evidence="8 11" id="KW-0472">Membrane</keyword>
<comment type="subunit">
    <text evidence="2">The complex is composed of two ATP-binding proteins (LsrA), two transmembrane proteins (LsrC and LsrD) and a solute-binding protein (LsrB).</text>
</comment>
<evidence type="ECO:0000256" key="3">
    <source>
        <dbReference type="ARBA" id="ARBA00022448"/>
    </source>
</evidence>
<comment type="function">
    <text evidence="9">Part of the ABC transporter complex LsrABCD involved in autoinducer 2 (AI-2) import. Probably responsible for the translocation of the substrate across the membrane.</text>
</comment>
<evidence type="ECO:0000256" key="4">
    <source>
        <dbReference type="ARBA" id="ARBA00022475"/>
    </source>
</evidence>
<dbReference type="EMBL" id="FWFZ01000003">
    <property type="protein sequence ID" value="SLN26768.1"/>
    <property type="molecule type" value="Genomic_DNA"/>
</dbReference>
<evidence type="ECO:0000256" key="11">
    <source>
        <dbReference type="SAM" id="Phobius"/>
    </source>
</evidence>
<keyword evidence="3" id="KW-0813">Transport</keyword>
<dbReference type="PANTHER" id="PTHR32196:SF71">
    <property type="entry name" value="AUTOINDUCER 2 IMPORT SYSTEM PERMEASE PROTEIN LSRD"/>
    <property type="match status" value="1"/>
</dbReference>
<feature type="transmembrane region" description="Helical" evidence="11">
    <location>
        <begin position="212"/>
        <end position="233"/>
    </location>
</feature>
<organism evidence="12 13">
    <name type="scientific">Roseisalinus antarcticus</name>
    <dbReference type="NCBI Taxonomy" id="254357"/>
    <lineage>
        <taxon>Bacteria</taxon>
        <taxon>Pseudomonadati</taxon>
        <taxon>Pseudomonadota</taxon>
        <taxon>Alphaproteobacteria</taxon>
        <taxon>Rhodobacterales</taxon>
        <taxon>Roseobacteraceae</taxon>
        <taxon>Roseisalinus</taxon>
    </lineage>
</organism>
<accession>A0A1Y5RWB6</accession>
<feature type="transmembrane region" description="Helical" evidence="11">
    <location>
        <begin position="122"/>
        <end position="139"/>
    </location>
</feature>
<feature type="transmembrane region" description="Helical" evidence="11">
    <location>
        <begin position="245"/>
        <end position="276"/>
    </location>
</feature>
<protein>
    <recommendedName>
        <fullName evidence="10">Autoinducer 2 import system permease protein LsrD</fullName>
    </recommendedName>
</protein>
<dbReference type="CDD" id="cd06579">
    <property type="entry name" value="TM_PBP1_transp_AraH_like"/>
    <property type="match status" value="1"/>
</dbReference>
<feature type="transmembrane region" description="Helical" evidence="11">
    <location>
        <begin position="94"/>
        <end position="116"/>
    </location>
</feature>
<dbReference type="GO" id="GO:0022857">
    <property type="term" value="F:transmembrane transporter activity"/>
    <property type="evidence" value="ECO:0007669"/>
    <property type="project" value="InterPro"/>
</dbReference>
<feature type="transmembrane region" description="Helical" evidence="11">
    <location>
        <begin position="43"/>
        <end position="62"/>
    </location>
</feature>
<keyword evidence="7 11" id="KW-1133">Transmembrane helix</keyword>
<dbReference type="AlphaFoldDB" id="A0A1Y5RWB6"/>
<keyword evidence="13" id="KW-1185">Reference proteome</keyword>
<keyword evidence="6 11" id="KW-0812">Transmembrane</keyword>
<feature type="transmembrane region" description="Helical" evidence="11">
    <location>
        <begin position="68"/>
        <end position="87"/>
    </location>
</feature>
<evidence type="ECO:0000256" key="7">
    <source>
        <dbReference type="ARBA" id="ARBA00022989"/>
    </source>
</evidence>
<gene>
    <name evidence="12" type="primary">rbsC_1</name>
    <name evidence="12" type="ORF">ROA7023_00836</name>
</gene>
<evidence type="ECO:0000256" key="8">
    <source>
        <dbReference type="ARBA" id="ARBA00023136"/>
    </source>
</evidence>
<dbReference type="InterPro" id="IPR001851">
    <property type="entry name" value="ABC_transp_permease"/>
</dbReference>
<keyword evidence="4" id="KW-1003">Cell membrane</keyword>
<keyword evidence="5" id="KW-0997">Cell inner membrane</keyword>
<dbReference type="PANTHER" id="PTHR32196">
    <property type="entry name" value="ABC TRANSPORTER PERMEASE PROTEIN YPHD-RELATED-RELATED"/>
    <property type="match status" value="1"/>
</dbReference>
<feature type="transmembrane region" description="Helical" evidence="11">
    <location>
        <begin position="288"/>
        <end position="308"/>
    </location>
</feature>
<evidence type="ECO:0000256" key="6">
    <source>
        <dbReference type="ARBA" id="ARBA00022692"/>
    </source>
</evidence>
<proteinExistence type="predicted"/>
<dbReference type="GO" id="GO:0005886">
    <property type="term" value="C:plasma membrane"/>
    <property type="evidence" value="ECO:0007669"/>
    <property type="project" value="UniProtKB-SubCell"/>
</dbReference>
<dbReference type="Proteomes" id="UP000193900">
    <property type="component" value="Unassembled WGS sequence"/>
</dbReference>
<evidence type="ECO:0000313" key="12">
    <source>
        <dbReference type="EMBL" id="SLN26768.1"/>
    </source>
</evidence>
<evidence type="ECO:0000256" key="9">
    <source>
        <dbReference type="ARBA" id="ARBA00025439"/>
    </source>
</evidence>